<dbReference type="FunFam" id="3.30.70.360:FF:000016">
    <property type="entry name" value="Peptidase family M20/M25/M40"/>
    <property type="match status" value="1"/>
</dbReference>
<dbReference type="GO" id="GO:0016805">
    <property type="term" value="F:dipeptidase activity"/>
    <property type="evidence" value="ECO:0007669"/>
    <property type="project" value="UniProtKB-KW"/>
</dbReference>
<accession>A0AAW9RTZ6</accession>
<feature type="domain" description="Peptidase M20 dimerisation" evidence="4">
    <location>
        <begin position="190"/>
        <end position="348"/>
    </location>
</feature>
<keyword evidence="2" id="KW-0479">Metal-binding</keyword>
<dbReference type="EC" id="3.4.13.-" evidence="5"/>
<dbReference type="GO" id="GO:0046872">
    <property type="term" value="F:metal ion binding"/>
    <property type="evidence" value="ECO:0007669"/>
    <property type="project" value="UniProtKB-KW"/>
</dbReference>
<dbReference type="Proteomes" id="UP001403385">
    <property type="component" value="Unassembled WGS sequence"/>
</dbReference>
<dbReference type="Gene3D" id="3.40.630.10">
    <property type="entry name" value="Zn peptidases"/>
    <property type="match status" value="1"/>
</dbReference>
<dbReference type="NCBIfam" id="NF005914">
    <property type="entry name" value="PRK07907.1"/>
    <property type="match status" value="1"/>
</dbReference>
<keyword evidence="6" id="KW-1185">Reference proteome</keyword>
<dbReference type="InterPro" id="IPR011650">
    <property type="entry name" value="Peptidase_M20_dimer"/>
</dbReference>
<dbReference type="PANTHER" id="PTHR43270">
    <property type="entry name" value="BETA-ALA-HIS DIPEPTIDASE"/>
    <property type="match status" value="1"/>
</dbReference>
<evidence type="ECO:0000256" key="2">
    <source>
        <dbReference type="ARBA" id="ARBA00022723"/>
    </source>
</evidence>
<gene>
    <name evidence="5" type="ORF">AAG747_01285</name>
</gene>
<dbReference type="GO" id="GO:0006508">
    <property type="term" value="P:proteolysis"/>
    <property type="evidence" value="ECO:0007669"/>
    <property type="project" value="UniProtKB-KW"/>
</dbReference>
<name>A0AAW9RTZ6_9BACT</name>
<dbReference type="CDD" id="cd05680">
    <property type="entry name" value="M20_dipept_like"/>
    <property type="match status" value="1"/>
</dbReference>
<proteinExistence type="predicted"/>
<dbReference type="SUPFAM" id="SSF53187">
    <property type="entry name" value="Zn-dependent exopeptidases"/>
    <property type="match status" value="1"/>
</dbReference>
<keyword evidence="5" id="KW-0224">Dipeptidase</keyword>
<comment type="caution">
    <text evidence="5">The sequence shown here is derived from an EMBL/GenBank/DDBJ whole genome shotgun (WGS) entry which is preliminary data.</text>
</comment>
<keyword evidence="3 5" id="KW-0378">Hydrolase</keyword>
<sequence>MEKFIAENKERFIGELIDLLKIPSVSTDAKHKPDVIKTAEFVKEKLLSAGADVVEICETAGLPIVYGEKIIDPSLPTVLVYGHYDVQPADPLELWNSPPFEPVIKDEKIYARGACDDKGQMYMHVKAFETMMATGKLTCNVKFMIEGEEEIGSPNLEIYVRENQDKLKADVILISDTGMLSNDTPSITTGLRGLSYVEVEVTGPKRDLHSGLYGGGVANPINVLCEMIASLKDENNKITVAGFYDKVVELSEEERAAMNAAPFNIEDFKADTGVPEVAGEKGYTTLEHTSIRPTLDVNGIWGGYMEEGAKTVIASKAYAKISMRLVPDQNPDEITELFQKHFESIAPSTVTVKVNPHHGGRPVVTPTDSVEYQAASKAYEATFGKKPVPMRGGGSIPIVAMFKELLGLDSVLMGFGLDTDAIHSPNEHFGIFNFMKGIETIPLFYQNYAELKK</sequence>
<protein>
    <submittedName>
        <fullName evidence="5">Dipeptidase</fullName>
        <ecNumber evidence="5">3.4.13.-</ecNumber>
    </submittedName>
</protein>
<evidence type="ECO:0000313" key="6">
    <source>
        <dbReference type="Proteomes" id="UP001403385"/>
    </source>
</evidence>
<reference evidence="5 6" key="1">
    <citation type="submission" date="2024-04" db="EMBL/GenBank/DDBJ databases">
        <title>Novel genus in family Flammeovirgaceae.</title>
        <authorList>
            <person name="Nguyen T.H."/>
            <person name="Vuong T.Q."/>
            <person name="Le H."/>
            <person name="Kim S.-G."/>
        </authorList>
    </citation>
    <scope>NUCLEOTIDE SEQUENCE [LARGE SCALE GENOMIC DNA]</scope>
    <source>
        <strain evidence="5 6">JCM 23209</strain>
    </source>
</reference>
<keyword evidence="1" id="KW-0645">Protease</keyword>
<dbReference type="EMBL" id="JBDKWZ010000001">
    <property type="protein sequence ID" value="MEN7546520.1"/>
    <property type="molecule type" value="Genomic_DNA"/>
</dbReference>
<dbReference type="Pfam" id="PF01546">
    <property type="entry name" value="Peptidase_M20"/>
    <property type="match status" value="1"/>
</dbReference>
<dbReference type="AlphaFoldDB" id="A0AAW9RTZ6"/>
<dbReference type="RefSeq" id="WP_346819306.1">
    <property type="nucleotide sequence ID" value="NZ_JBDKWZ010000001.1"/>
</dbReference>
<evidence type="ECO:0000313" key="5">
    <source>
        <dbReference type="EMBL" id="MEN7546520.1"/>
    </source>
</evidence>
<dbReference type="InterPro" id="IPR051458">
    <property type="entry name" value="Cyt/Met_Dipeptidase"/>
</dbReference>
<dbReference type="Gene3D" id="3.30.70.360">
    <property type="match status" value="1"/>
</dbReference>
<evidence type="ECO:0000256" key="1">
    <source>
        <dbReference type="ARBA" id="ARBA00022670"/>
    </source>
</evidence>
<dbReference type="NCBIfam" id="NF006579">
    <property type="entry name" value="PRK09104.1"/>
    <property type="match status" value="1"/>
</dbReference>
<evidence type="ECO:0000256" key="3">
    <source>
        <dbReference type="ARBA" id="ARBA00022801"/>
    </source>
</evidence>
<dbReference type="InterPro" id="IPR002933">
    <property type="entry name" value="Peptidase_M20"/>
</dbReference>
<dbReference type="NCBIfam" id="NF006053">
    <property type="entry name" value="PRK08201.1"/>
    <property type="match status" value="1"/>
</dbReference>
<dbReference type="Pfam" id="PF07687">
    <property type="entry name" value="M20_dimer"/>
    <property type="match status" value="1"/>
</dbReference>
<dbReference type="PANTHER" id="PTHR43270:SF12">
    <property type="entry name" value="SUCCINYL-DIAMINOPIMELATE DESUCCINYLASE"/>
    <property type="match status" value="1"/>
</dbReference>
<organism evidence="5 6">
    <name type="scientific">Rapidithrix thailandica</name>
    <dbReference type="NCBI Taxonomy" id="413964"/>
    <lineage>
        <taxon>Bacteria</taxon>
        <taxon>Pseudomonadati</taxon>
        <taxon>Bacteroidota</taxon>
        <taxon>Cytophagia</taxon>
        <taxon>Cytophagales</taxon>
        <taxon>Flammeovirgaceae</taxon>
        <taxon>Rapidithrix</taxon>
    </lineage>
</organism>
<evidence type="ECO:0000259" key="4">
    <source>
        <dbReference type="Pfam" id="PF07687"/>
    </source>
</evidence>